<sequence length="110" mass="11770">MNPAEVPTVDVTELPGEFALLDVRENYEWAAGHAPEAVHIPMSQLPGRLAELPEATPLYVICRSGVRSANVAAWLNGQGRDAVNVAGGMESWHANGRPMVTEQGAEPQVV</sequence>
<dbReference type="InterPro" id="IPR036873">
    <property type="entry name" value="Rhodanese-like_dom_sf"/>
</dbReference>
<protein>
    <submittedName>
        <fullName evidence="2">Sulfurtransferase</fullName>
    </submittedName>
</protein>
<reference evidence="2 3" key="1">
    <citation type="submission" date="2016-04" db="EMBL/GenBank/DDBJ databases">
        <title>Complete genome sequence and analysis of deep-sea sediment isolate, Amycolatopsis sp. WP1.</title>
        <authorList>
            <person name="Wang H."/>
            <person name="Chen S."/>
            <person name="Wu Q."/>
        </authorList>
    </citation>
    <scope>NUCLEOTIDE SEQUENCE [LARGE SCALE GENOMIC DNA]</scope>
    <source>
        <strain evidence="2 3">WP1</strain>
    </source>
</reference>
<dbReference type="PANTHER" id="PTHR43031:SF17">
    <property type="entry name" value="SULFURTRANSFERASE YTWF-RELATED"/>
    <property type="match status" value="1"/>
</dbReference>
<keyword evidence="2" id="KW-0808">Transferase</keyword>
<evidence type="ECO:0000313" key="2">
    <source>
        <dbReference type="EMBL" id="AXB45954.1"/>
    </source>
</evidence>
<evidence type="ECO:0000259" key="1">
    <source>
        <dbReference type="PROSITE" id="PS50206"/>
    </source>
</evidence>
<dbReference type="PANTHER" id="PTHR43031">
    <property type="entry name" value="FAD-DEPENDENT OXIDOREDUCTASE"/>
    <property type="match status" value="1"/>
</dbReference>
<dbReference type="PROSITE" id="PS50206">
    <property type="entry name" value="RHODANESE_3"/>
    <property type="match status" value="1"/>
</dbReference>
<dbReference type="InterPro" id="IPR050229">
    <property type="entry name" value="GlpE_sulfurtransferase"/>
</dbReference>
<proteinExistence type="predicted"/>
<dbReference type="SUPFAM" id="SSF52821">
    <property type="entry name" value="Rhodanese/Cell cycle control phosphatase"/>
    <property type="match status" value="1"/>
</dbReference>
<evidence type="ECO:0000313" key="3">
    <source>
        <dbReference type="Proteomes" id="UP000250434"/>
    </source>
</evidence>
<dbReference type="Proteomes" id="UP000250434">
    <property type="component" value="Chromosome"/>
</dbReference>
<dbReference type="KEGG" id="aab:A4R43_28620"/>
<dbReference type="Pfam" id="PF00581">
    <property type="entry name" value="Rhodanese"/>
    <property type="match status" value="1"/>
</dbReference>
<dbReference type="OrthoDB" id="9800872at2"/>
<dbReference type="EMBL" id="CP015163">
    <property type="protein sequence ID" value="AXB45954.1"/>
    <property type="molecule type" value="Genomic_DNA"/>
</dbReference>
<dbReference type="GO" id="GO:0016740">
    <property type="term" value="F:transferase activity"/>
    <property type="evidence" value="ECO:0007669"/>
    <property type="project" value="UniProtKB-KW"/>
</dbReference>
<accession>A0A344LD30</accession>
<dbReference type="SMART" id="SM00450">
    <property type="entry name" value="RHOD"/>
    <property type="match status" value="1"/>
</dbReference>
<dbReference type="InterPro" id="IPR001763">
    <property type="entry name" value="Rhodanese-like_dom"/>
</dbReference>
<dbReference type="Gene3D" id="3.40.250.10">
    <property type="entry name" value="Rhodanese-like domain"/>
    <property type="match status" value="1"/>
</dbReference>
<dbReference type="CDD" id="cd00158">
    <property type="entry name" value="RHOD"/>
    <property type="match status" value="1"/>
</dbReference>
<gene>
    <name evidence="2" type="ORF">A4R43_28620</name>
</gene>
<dbReference type="AlphaFoldDB" id="A0A344LD30"/>
<organism evidence="2 3">
    <name type="scientific">Amycolatopsis albispora</name>
    <dbReference type="NCBI Taxonomy" id="1804986"/>
    <lineage>
        <taxon>Bacteria</taxon>
        <taxon>Bacillati</taxon>
        <taxon>Actinomycetota</taxon>
        <taxon>Actinomycetes</taxon>
        <taxon>Pseudonocardiales</taxon>
        <taxon>Pseudonocardiaceae</taxon>
        <taxon>Amycolatopsis</taxon>
    </lineage>
</organism>
<keyword evidence="3" id="KW-1185">Reference proteome</keyword>
<name>A0A344LD30_9PSEU</name>
<feature type="domain" description="Rhodanese" evidence="1">
    <location>
        <begin position="14"/>
        <end position="101"/>
    </location>
</feature>